<sequence length="345" mass="38172">MNLAELSIEKRAITYFGIGLIVLGGVFCYFQLGQLEDPEFSVKTAAITTTYPGASAEQVELEVTDRLETKLQEMTELKNVYSNSRAGLSIIKVDIKSNYWSERLPQVWDVLRKKVADVEPTLPPGAGKPKVGDDFGYVFGFLLAVSSDGFNYAELEKYVKEMRKELSVVKGVARVDLWGVQDKRIYLDVSSAQLAELNLTPAQLIQTLQSQNMVVDAGHVDYQTQRLRVAPTGAFRTPEEIGELAVTSVVDGQDEIIRIRDIATVNVGYADPPSHMLRHNGRQAIGLAIAPASGENVVEVGQRIDDRINELLTELPVGINVERISWQSDQVSESIRAFMISLIEA</sequence>
<keyword evidence="1" id="KW-0812">Transmembrane</keyword>
<organism evidence="2 3">
    <name type="scientific">Rhodopirellula maiorica SM1</name>
    <dbReference type="NCBI Taxonomy" id="1265738"/>
    <lineage>
        <taxon>Bacteria</taxon>
        <taxon>Pseudomonadati</taxon>
        <taxon>Planctomycetota</taxon>
        <taxon>Planctomycetia</taxon>
        <taxon>Pirellulales</taxon>
        <taxon>Pirellulaceae</taxon>
        <taxon>Novipirellula</taxon>
    </lineage>
</organism>
<dbReference type="InterPro" id="IPR001036">
    <property type="entry name" value="Acrflvin-R"/>
</dbReference>
<dbReference type="Gene3D" id="3.30.70.1320">
    <property type="entry name" value="Multidrug efflux transporter AcrB pore domain like"/>
    <property type="match status" value="1"/>
</dbReference>
<dbReference type="AlphaFoldDB" id="M5RDZ5"/>
<dbReference type="PANTHER" id="PTHR32063">
    <property type="match status" value="1"/>
</dbReference>
<dbReference type="SUPFAM" id="SSF82693">
    <property type="entry name" value="Multidrug efflux transporter AcrB pore domain, PN1, PN2, PC1 and PC2 subdomains"/>
    <property type="match status" value="2"/>
</dbReference>
<evidence type="ECO:0000313" key="3">
    <source>
        <dbReference type="Proteomes" id="UP000011991"/>
    </source>
</evidence>
<dbReference type="SUPFAM" id="SSF82714">
    <property type="entry name" value="Multidrug efflux transporter AcrB TolC docking domain, DN and DC subdomains"/>
    <property type="match status" value="1"/>
</dbReference>
<dbReference type="Gene3D" id="1.20.1640.10">
    <property type="entry name" value="Multidrug efflux transporter AcrB transmembrane domain"/>
    <property type="match status" value="1"/>
</dbReference>
<dbReference type="Pfam" id="PF00873">
    <property type="entry name" value="ACR_tran"/>
    <property type="match status" value="1"/>
</dbReference>
<dbReference type="GO" id="GO:0042910">
    <property type="term" value="F:xenobiotic transmembrane transporter activity"/>
    <property type="evidence" value="ECO:0007669"/>
    <property type="project" value="TreeGrafter"/>
</dbReference>
<evidence type="ECO:0000256" key="1">
    <source>
        <dbReference type="SAM" id="Phobius"/>
    </source>
</evidence>
<proteinExistence type="predicted"/>
<dbReference type="InterPro" id="IPR027463">
    <property type="entry name" value="AcrB_DN_DC_subdom"/>
</dbReference>
<dbReference type="EMBL" id="ANOG01000824">
    <property type="protein sequence ID" value="EMI17281.1"/>
    <property type="molecule type" value="Genomic_DNA"/>
</dbReference>
<dbReference type="GO" id="GO:0005886">
    <property type="term" value="C:plasma membrane"/>
    <property type="evidence" value="ECO:0007669"/>
    <property type="project" value="TreeGrafter"/>
</dbReference>
<evidence type="ECO:0000313" key="2">
    <source>
        <dbReference type="EMBL" id="EMI17281.1"/>
    </source>
</evidence>
<dbReference type="PANTHER" id="PTHR32063:SF18">
    <property type="entry name" value="CATION EFFLUX SYSTEM PROTEIN"/>
    <property type="match status" value="1"/>
</dbReference>
<dbReference type="Gene3D" id="3.30.70.1430">
    <property type="entry name" value="Multidrug efflux transporter AcrB pore domain"/>
    <property type="match status" value="1"/>
</dbReference>
<accession>M5RDZ5</accession>
<gene>
    <name evidence="2" type="ORF">RMSM_05794</name>
</gene>
<feature type="transmembrane region" description="Helical" evidence="1">
    <location>
        <begin position="12"/>
        <end position="32"/>
    </location>
</feature>
<dbReference type="RefSeq" id="WP_008704213.1">
    <property type="nucleotide sequence ID" value="NZ_ANOG01000824.1"/>
</dbReference>
<keyword evidence="3" id="KW-1185">Reference proteome</keyword>
<keyword evidence="1" id="KW-1133">Transmembrane helix</keyword>
<dbReference type="Proteomes" id="UP000011991">
    <property type="component" value="Unassembled WGS sequence"/>
</dbReference>
<feature type="non-terminal residue" evidence="2">
    <location>
        <position position="345"/>
    </location>
</feature>
<reference evidence="2 3" key="1">
    <citation type="journal article" date="2013" name="Mar. Genomics">
        <title>Expression of sulfatases in Rhodopirellula baltica and the diversity of sulfatases in the genus Rhodopirellula.</title>
        <authorList>
            <person name="Wegner C.E."/>
            <person name="Richter-Heitmann T."/>
            <person name="Klindworth A."/>
            <person name="Klockow C."/>
            <person name="Richter M."/>
            <person name="Achstetter T."/>
            <person name="Glockner F.O."/>
            <person name="Harder J."/>
        </authorList>
    </citation>
    <scope>NUCLEOTIDE SEQUENCE [LARGE SCALE GENOMIC DNA]</scope>
    <source>
        <strain evidence="2 3">SM1</strain>
    </source>
</reference>
<comment type="caution">
    <text evidence="2">The sequence shown here is derived from an EMBL/GenBank/DDBJ whole genome shotgun (WGS) entry which is preliminary data.</text>
</comment>
<keyword evidence="1" id="KW-0472">Membrane</keyword>
<protein>
    <submittedName>
        <fullName evidence="2">Transporter, AcrB/D/F family protein</fullName>
    </submittedName>
</protein>
<dbReference type="Gene3D" id="3.30.2090.10">
    <property type="entry name" value="Multidrug efflux transporter AcrB TolC docking domain, DN and DC subdomains"/>
    <property type="match status" value="1"/>
</dbReference>
<name>M5RDZ5_9BACT</name>